<gene>
    <name evidence="8" type="ORF">TL08_19270</name>
</gene>
<dbReference type="InterPro" id="IPR016032">
    <property type="entry name" value="Sig_transdc_resp-reg_C-effctor"/>
</dbReference>
<dbReference type="SMART" id="SM00862">
    <property type="entry name" value="Trans_reg_C"/>
    <property type="match status" value="1"/>
</dbReference>
<proteinExistence type="inferred from homology"/>
<dbReference type="InterPro" id="IPR001867">
    <property type="entry name" value="OmpR/PhoB-type_DNA-bd"/>
</dbReference>
<evidence type="ECO:0000256" key="3">
    <source>
        <dbReference type="ARBA" id="ARBA00023125"/>
    </source>
</evidence>
<evidence type="ECO:0000256" key="5">
    <source>
        <dbReference type="PROSITE-ProRule" id="PRU01091"/>
    </source>
</evidence>
<evidence type="ECO:0000256" key="2">
    <source>
        <dbReference type="ARBA" id="ARBA00023015"/>
    </source>
</evidence>
<organism evidence="8 9">
    <name type="scientific">Actinoalloteichus hymeniacidonis</name>
    <dbReference type="NCBI Taxonomy" id="340345"/>
    <lineage>
        <taxon>Bacteria</taxon>
        <taxon>Bacillati</taxon>
        <taxon>Actinomycetota</taxon>
        <taxon>Actinomycetes</taxon>
        <taxon>Pseudonocardiales</taxon>
        <taxon>Pseudonocardiaceae</taxon>
        <taxon>Actinoalloteichus</taxon>
    </lineage>
</organism>
<dbReference type="SMART" id="SM01043">
    <property type="entry name" value="BTAD"/>
    <property type="match status" value="1"/>
</dbReference>
<keyword evidence="2" id="KW-0805">Transcription regulation</keyword>
<dbReference type="InterPro" id="IPR005158">
    <property type="entry name" value="BTAD"/>
</dbReference>
<dbReference type="KEGG" id="ahm:TL08_19270"/>
<name>A0AAC9HSP2_9PSEU</name>
<dbReference type="InterPro" id="IPR011990">
    <property type="entry name" value="TPR-like_helical_dom_sf"/>
</dbReference>
<dbReference type="Gene3D" id="1.10.10.10">
    <property type="entry name" value="Winged helix-like DNA-binding domain superfamily/Winged helix DNA-binding domain"/>
    <property type="match status" value="1"/>
</dbReference>
<dbReference type="Proteomes" id="UP000095210">
    <property type="component" value="Chromosome"/>
</dbReference>
<feature type="DNA-binding region" description="OmpR/PhoB-type" evidence="5">
    <location>
        <begin position="1"/>
        <end position="90"/>
    </location>
</feature>
<evidence type="ECO:0000259" key="7">
    <source>
        <dbReference type="PROSITE" id="PS51755"/>
    </source>
</evidence>
<keyword evidence="3 5" id="KW-0238">DNA-binding</keyword>
<accession>A0AAC9HSP2</accession>
<dbReference type="Pfam" id="PF03704">
    <property type="entry name" value="BTAD"/>
    <property type="match status" value="1"/>
</dbReference>
<keyword evidence="6" id="KW-0175">Coiled coil</keyword>
<comment type="similarity">
    <text evidence="1">Belongs to the AfsR/DnrI/RedD regulatory family.</text>
</comment>
<dbReference type="GO" id="GO:0000160">
    <property type="term" value="P:phosphorelay signal transduction system"/>
    <property type="evidence" value="ECO:0007669"/>
    <property type="project" value="InterPro"/>
</dbReference>
<evidence type="ECO:0000256" key="4">
    <source>
        <dbReference type="ARBA" id="ARBA00023163"/>
    </source>
</evidence>
<evidence type="ECO:0000313" key="8">
    <source>
        <dbReference type="EMBL" id="AOS64645.1"/>
    </source>
</evidence>
<dbReference type="SUPFAM" id="SSF46894">
    <property type="entry name" value="C-terminal effector domain of the bipartite response regulators"/>
    <property type="match status" value="1"/>
</dbReference>
<dbReference type="AlphaFoldDB" id="A0AAC9HSP2"/>
<dbReference type="SUPFAM" id="SSF52540">
    <property type="entry name" value="P-loop containing nucleoside triphosphate hydrolases"/>
    <property type="match status" value="1"/>
</dbReference>
<dbReference type="SUPFAM" id="SSF48452">
    <property type="entry name" value="TPR-like"/>
    <property type="match status" value="1"/>
</dbReference>
<dbReference type="CDD" id="cd15831">
    <property type="entry name" value="BTAD"/>
    <property type="match status" value="1"/>
</dbReference>
<sequence length="511" mass="56390">MSLRFSLLGPVRAWRNEDEIPLGPRQQRAILAALLLNNRIRLSVGQLIGMVWDDPTPSAVMAVRTYVYKLRKLLPELDLTAKDGGYTIRTEIVDDEAGEPLEGLHSRYFDAQRLRLAQRGLKAKEDRLERELNTLELQRHVDEHPLREHPRALLMHTLYRDGRQAEALDQFHEARVLFAAELGIEPGPELREVHQAILDGTLKHVAKPDQLPLDFAEFTGRAREIAQLVAALPGPVGITGMQGSGKTSLAVRVAHAVKHDYPDGWFFVRGANVVDDLLRAVGVESASGDKAALWREKARGKRFLVVLDDIECAEQVHDLATPGSALIVTSVRRLNGIPGMTWVKIAGLESGEAREFFRALLGDARFDAELTQAEELLDRASCLPGPIRVAGSKLAARPHWTIDMLLQQADLGYRMGESIPSDCGAVLNPLAKAAQRLADHERRLLLVFAERGAKEITSMEATALSGCGLGVIEMTLEALADVHLIDPVVRGRYRLPTFVRSYFGATAATLA</sequence>
<dbReference type="InterPro" id="IPR036388">
    <property type="entry name" value="WH-like_DNA-bd_sf"/>
</dbReference>
<dbReference type="InterPro" id="IPR051677">
    <property type="entry name" value="AfsR-DnrI-RedD_regulator"/>
</dbReference>
<keyword evidence="9" id="KW-1185">Reference proteome</keyword>
<dbReference type="EMBL" id="CP014859">
    <property type="protein sequence ID" value="AOS64645.1"/>
    <property type="molecule type" value="Genomic_DNA"/>
</dbReference>
<evidence type="ECO:0000313" key="9">
    <source>
        <dbReference type="Proteomes" id="UP000095210"/>
    </source>
</evidence>
<dbReference type="PANTHER" id="PTHR35807:SF1">
    <property type="entry name" value="TRANSCRIPTIONAL REGULATOR REDD"/>
    <property type="match status" value="1"/>
</dbReference>
<feature type="domain" description="OmpR/PhoB-type" evidence="7">
    <location>
        <begin position="1"/>
        <end position="90"/>
    </location>
</feature>
<dbReference type="GO" id="GO:0003677">
    <property type="term" value="F:DNA binding"/>
    <property type="evidence" value="ECO:0007669"/>
    <property type="project" value="UniProtKB-UniRule"/>
</dbReference>
<dbReference type="PROSITE" id="PS51755">
    <property type="entry name" value="OMPR_PHOB"/>
    <property type="match status" value="1"/>
</dbReference>
<dbReference type="Gene3D" id="1.25.40.10">
    <property type="entry name" value="Tetratricopeptide repeat domain"/>
    <property type="match status" value="1"/>
</dbReference>
<keyword evidence="4" id="KW-0804">Transcription</keyword>
<dbReference type="PANTHER" id="PTHR35807">
    <property type="entry name" value="TRANSCRIPTIONAL REGULATOR REDD-RELATED"/>
    <property type="match status" value="1"/>
</dbReference>
<protein>
    <submittedName>
        <fullName evidence="8">DNA-binding transcriptional activator of the SARP family</fullName>
    </submittedName>
</protein>
<feature type="coiled-coil region" evidence="6">
    <location>
        <begin position="111"/>
        <end position="138"/>
    </location>
</feature>
<dbReference type="RefSeq" id="WP_069850901.1">
    <property type="nucleotide sequence ID" value="NZ_CP014859.1"/>
</dbReference>
<dbReference type="InterPro" id="IPR027417">
    <property type="entry name" value="P-loop_NTPase"/>
</dbReference>
<dbReference type="PRINTS" id="PR00364">
    <property type="entry name" value="DISEASERSIST"/>
</dbReference>
<evidence type="ECO:0000256" key="6">
    <source>
        <dbReference type="SAM" id="Coils"/>
    </source>
</evidence>
<evidence type="ECO:0000256" key="1">
    <source>
        <dbReference type="ARBA" id="ARBA00005820"/>
    </source>
</evidence>
<dbReference type="Gene3D" id="3.40.50.300">
    <property type="entry name" value="P-loop containing nucleotide triphosphate hydrolases"/>
    <property type="match status" value="1"/>
</dbReference>
<dbReference type="GO" id="GO:0006355">
    <property type="term" value="P:regulation of DNA-templated transcription"/>
    <property type="evidence" value="ECO:0007669"/>
    <property type="project" value="InterPro"/>
</dbReference>
<reference evidence="9" key="1">
    <citation type="submission" date="2016-03" db="EMBL/GenBank/DDBJ databases">
        <title>Complete genome sequence of the type strain Actinoalloteichus hymeniacidonis DSM 45092.</title>
        <authorList>
            <person name="Schaffert L."/>
            <person name="Albersmeier A."/>
            <person name="Winkler A."/>
            <person name="Kalinowski J."/>
            <person name="Zotchev S."/>
            <person name="Ruckert C."/>
        </authorList>
    </citation>
    <scope>NUCLEOTIDE SEQUENCE [LARGE SCALE GENOMIC DNA]</scope>
    <source>
        <strain evidence="9">HPA177(T) (DSM 45092(T))</strain>
    </source>
</reference>